<reference evidence="1 2" key="2">
    <citation type="journal article" date="2011" name="J. Bacteriol.">
        <title>Genomes of three methylotrophs from a single niche uncover genetic and metabolic divergence of Methylophilaceae.</title>
        <authorList>
            <person name="Lapidus A."/>
            <person name="Clum A."/>
            <person name="Labutti K."/>
            <person name="Kaluzhnaya M.G."/>
            <person name="Lim S."/>
            <person name="Beck D.A."/>
            <person name="Glavina Del Rio T."/>
            <person name="Nolan M."/>
            <person name="Mavromatis K."/>
            <person name="Huntemann M."/>
            <person name="Lucas S."/>
            <person name="Lidstrom M.E."/>
            <person name="Ivanova N."/>
            <person name="Chistoserdova L."/>
        </authorList>
    </citation>
    <scope>NUCLEOTIDE SEQUENCE [LARGE SCALE GENOMIC DNA]</scope>
    <source>
        <strain evidence="1 2">SIP3-4</strain>
    </source>
</reference>
<dbReference type="HOGENOM" id="CLU_2329936_0_0_4"/>
<organism evidence="1 2">
    <name type="scientific">Methylovorus glucosotrophus (strain SIP3-4)</name>
    <dbReference type="NCBI Taxonomy" id="582744"/>
    <lineage>
        <taxon>Bacteria</taxon>
        <taxon>Pseudomonadati</taxon>
        <taxon>Pseudomonadota</taxon>
        <taxon>Betaproteobacteria</taxon>
        <taxon>Nitrosomonadales</taxon>
        <taxon>Methylophilaceae</taxon>
        <taxon>Methylovorus</taxon>
    </lineage>
</organism>
<reference evidence="2" key="1">
    <citation type="submission" date="2009-07" db="EMBL/GenBank/DDBJ databases">
        <title>Complete sequence of chromosome of Methylovorus sp. SIP3-4.</title>
        <authorList>
            <person name="Lucas S."/>
            <person name="Copeland A."/>
            <person name="Lapidus A."/>
            <person name="Glavina del Rio T."/>
            <person name="Tice H."/>
            <person name="Bruce D."/>
            <person name="Goodwin L."/>
            <person name="Pitluck S."/>
            <person name="Clum A."/>
            <person name="Larimer F."/>
            <person name="Land M."/>
            <person name="Hauser L."/>
            <person name="Kyrpides N."/>
            <person name="Mikhailova N."/>
            <person name="Kayluzhnaya M."/>
            <person name="Chistoserdova L."/>
        </authorList>
    </citation>
    <scope>NUCLEOTIDE SEQUENCE [LARGE SCALE GENOMIC DNA]</scope>
    <source>
        <strain evidence="2">SIP3-4</strain>
    </source>
</reference>
<dbReference type="Proteomes" id="UP000002743">
    <property type="component" value="Chromosome"/>
</dbReference>
<dbReference type="OrthoDB" id="2870328at2"/>
<gene>
    <name evidence="1" type="ordered locus">Msip34_2462</name>
</gene>
<keyword evidence="2" id="KW-1185">Reference proteome</keyword>
<evidence type="ECO:0000313" key="2">
    <source>
        <dbReference type="Proteomes" id="UP000002743"/>
    </source>
</evidence>
<dbReference type="eggNOG" id="ENOG5030Y02">
    <property type="taxonomic scope" value="Bacteria"/>
</dbReference>
<dbReference type="RefSeq" id="WP_013443172.1">
    <property type="nucleotide sequence ID" value="NC_012969.1"/>
</dbReference>
<accession>C6XAF8</accession>
<protein>
    <submittedName>
        <fullName evidence="1">Uncharacterized protein</fullName>
    </submittedName>
</protein>
<evidence type="ECO:0000313" key="1">
    <source>
        <dbReference type="EMBL" id="ACT51699.1"/>
    </source>
</evidence>
<name>C6XAF8_METGS</name>
<dbReference type="KEGG" id="mei:Msip34_2462"/>
<dbReference type="AlphaFoldDB" id="C6XAF8"/>
<dbReference type="EMBL" id="CP001674">
    <property type="protein sequence ID" value="ACT51699.1"/>
    <property type="molecule type" value="Genomic_DNA"/>
</dbReference>
<proteinExistence type="predicted"/>
<sequence>MKLHIKGFLLTRLHQLGGMRDQALIELTLNAYSLRGRYAINSLHVALDELSAAGLVVRNEPQLITETVGDILPREALSFYYQLTPFGLTRMEDTGLLSKDGTAMEEYCA</sequence>